<dbReference type="InterPro" id="IPR007197">
    <property type="entry name" value="rSAM"/>
</dbReference>
<dbReference type="InterPro" id="IPR058240">
    <property type="entry name" value="rSAM_sf"/>
</dbReference>
<protein>
    <submittedName>
        <fullName evidence="5">Radical SAM protein</fullName>
    </submittedName>
</protein>
<evidence type="ECO:0000256" key="2">
    <source>
        <dbReference type="ARBA" id="ARBA00023004"/>
    </source>
</evidence>
<dbReference type="CDD" id="cd01335">
    <property type="entry name" value="Radical_SAM"/>
    <property type="match status" value="1"/>
</dbReference>
<dbReference type="Proteomes" id="UP000324517">
    <property type="component" value="Unassembled WGS sequence"/>
</dbReference>
<dbReference type="EMBL" id="VTET01000001">
    <property type="protein sequence ID" value="TYS74810.1"/>
    <property type="molecule type" value="Genomic_DNA"/>
</dbReference>
<keyword evidence="2" id="KW-0408">Iron</keyword>
<reference evidence="5 6" key="1">
    <citation type="submission" date="2019-08" db="EMBL/GenBank/DDBJ databases">
        <title>Bacillus genomes from the desert of Cuatro Cienegas, Coahuila.</title>
        <authorList>
            <person name="Olmedo-Alvarez G."/>
        </authorList>
    </citation>
    <scope>NUCLEOTIDE SEQUENCE [LARGE SCALE GENOMIC DNA]</scope>
    <source>
        <strain evidence="5 6">CH98b_3T</strain>
    </source>
</reference>
<dbReference type="PANTHER" id="PTHR43432:SF3">
    <property type="entry name" value="SLR0285 PROTEIN"/>
    <property type="match status" value="1"/>
</dbReference>
<proteinExistence type="predicted"/>
<keyword evidence="1" id="KW-0479">Metal-binding</keyword>
<dbReference type="SMART" id="SM00729">
    <property type="entry name" value="Elp3"/>
    <property type="match status" value="1"/>
</dbReference>
<dbReference type="SFLD" id="SFLDG01084">
    <property type="entry name" value="Uncharacterised_Radical_SAM_Su"/>
    <property type="match status" value="1"/>
</dbReference>
<sequence length="281" mass="31926">MRVEVTEKTPQKLLTKASGFLKGYTHTLNPYIGCAFGCSYCYVRQSPVGLFRKQEWGTWVDVKKDVKEKLAKEMRLLRKKEQAISIFMSSSTDPYQPVEHKEEVTRTLLEVMAEEPPDFLFVQTRSPLVTRDIDLLKKLGDRVVVSITIETDLEEVRKRFSPSAPPIPARLKALKILHKEGIPTQVAIAPALPFSEGFALKLKGIVDRVCVDDFTGDGSGGKRTARLGVYEKYEMGEKTKWVEGNVQQEVFEVMRTVFPEEQVIRSPEGFFPPKVQWNTKA</sequence>
<comment type="caution">
    <text evidence="5">The sequence shown here is derived from an EMBL/GenBank/DDBJ whole genome shotgun (WGS) entry which is preliminary data.</text>
</comment>
<dbReference type="SFLD" id="SFLDS00029">
    <property type="entry name" value="Radical_SAM"/>
    <property type="match status" value="1"/>
</dbReference>
<organism evidence="5 6">
    <name type="scientific">Sutcliffiella horikoshii</name>
    <dbReference type="NCBI Taxonomy" id="79883"/>
    <lineage>
        <taxon>Bacteria</taxon>
        <taxon>Bacillati</taxon>
        <taxon>Bacillota</taxon>
        <taxon>Bacilli</taxon>
        <taxon>Bacillales</taxon>
        <taxon>Bacillaceae</taxon>
        <taxon>Sutcliffiella</taxon>
    </lineage>
</organism>
<dbReference type="PANTHER" id="PTHR43432">
    <property type="entry name" value="SLR0285 PROTEIN"/>
    <property type="match status" value="1"/>
</dbReference>
<dbReference type="PROSITE" id="PS51918">
    <property type="entry name" value="RADICAL_SAM"/>
    <property type="match status" value="1"/>
</dbReference>
<dbReference type="InterPro" id="IPR040086">
    <property type="entry name" value="MJ0683-like"/>
</dbReference>
<dbReference type="Gene3D" id="3.80.30.30">
    <property type="match status" value="1"/>
</dbReference>
<accession>A0A5D4TG37</accession>
<dbReference type="GO" id="GO:0003824">
    <property type="term" value="F:catalytic activity"/>
    <property type="evidence" value="ECO:0007669"/>
    <property type="project" value="InterPro"/>
</dbReference>
<dbReference type="SUPFAM" id="SSF102114">
    <property type="entry name" value="Radical SAM enzymes"/>
    <property type="match status" value="1"/>
</dbReference>
<dbReference type="RefSeq" id="WP_148978194.1">
    <property type="nucleotide sequence ID" value="NZ_JBNILM010000001.1"/>
</dbReference>
<dbReference type="GO" id="GO:0051536">
    <property type="term" value="F:iron-sulfur cluster binding"/>
    <property type="evidence" value="ECO:0007669"/>
    <property type="project" value="UniProtKB-KW"/>
</dbReference>
<feature type="domain" description="Radical SAM core" evidence="4">
    <location>
        <begin position="20"/>
        <end position="268"/>
    </location>
</feature>
<evidence type="ECO:0000256" key="3">
    <source>
        <dbReference type="ARBA" id="ARBA00023014"/>
    </source>
</evidence>
<dbReference type="InterPro" id="IPR006638">
    <property type="entry name" value="Elp3/MiaA/NifB-like_rSAM"/>
</dbReference>
<name>A0A5D4TG37_9BACI</name>
<keyword evidence="3" id="KW-0411">Iron-sulfur</keyword>
<evidence type="ECO:0000313" key="5">
    <source>
        <dbReference type="EMBL" id="TYS74810.1"/>
    </source>
</evidence>
<dbReference type="Pfam" id="PF04055">
    <property type="entry name" value="Radical_SAM"/>
    <property type="match status" value="1"/>
</dbReference>
<evidence type="ECO:0000256" key="1">
    <source>
        <dbReference type="ARBA" id="ARBA00022723"/>
    </source>
</evidence>
<gene>
    <name evidence="5" type="ORF">FZC75_01485</name>
</gene>
<dbReference type="GO" id="GO:0046872">
    <property type="term" value="F:metal ion binding"/>
    <property type="evidence" value="ECO:0007669"/>
    <property type="project" value="UniProtKB-KW"/>
</dbReference>
<dbReference type="OrthoDB" id="9785699at2"/>
<evidence type="ECO:0000313" key="6">
    <source>
        <dbReference type="Proteomes" id="UP000324517"/>
    </source>
</evidence>
<dbReference type="AlphaFoldDB" id="A0A5D4TG37"/>
<evidence type="ECO:0000259" key="4">
    <source>
        <dbReference type="PROSITE" id="PS51918"/>
    </source>
</evidence>